<dbReference type="AlphaFoldDB" id="A0A077ECQ7"/>
<accession>A0A077ECQ7</accession>
<dbReference type="KEGG" id="eao:BD94_0668"/>
<dbReference type="RefSeq" id="WP_024564928.1">
    <property type="nucleotide sequence ID" value="NZ_CP007547.1"/>
</dbReference>
<proteinExistence type="predicted"/>
<dbReference type="HOGENOM" id="CLU_713006_0_0_10"/>
<dbReference type="STRING" id="1338011.BD94_0668"/>
<organism evidence="1 2">
    <name type="scientific">Elizabethkingia anophelis NUHP1</name>
    <dbReference type="NCBI Taxonomy" id="1338011"/>
    <lineage>
        <taxon>Bacteria</taxon>
        <taxon>Pseudomonadati</taxon>
        <taxon>Bacteroidota</taxon>
        <taxon>Flavobacteriia</taxon>
        <taxon>Flavobacteriales</taxon>
        <taxon>Weeksellaceae</taxon>
        <taxon>Elizabethkingia</taxon>
    </lineage>
</organism>
<evidence type="ECO:0000313" key="2">
    <source>
        <dbReference type="Proteomes" id="UP000028933"/>
    </source>
</evidence>
<sequence length="364" mass="43383">MTKPVYIASLHRPFNQQLKPSKWVCIFLEALNKSIPSSEILPEFYYYLIQTLNKEYQKELPEVFNGLPSDVAIKNIWDHIHKINNKKKFLSELPNIINDRKTAIDKQIYSTYKAASYYLNLAKDKFNLISSKNALTANGKALLDIKSNFFRISQREAAFYFERILEVDFHLFITHCLFIKLGSKYNLKSVVGEQSEFINYYLKIKHFNFTSSSLSNYNVVRNSWVESLNVLDAKFNLRRKYTDIIKSNIQFNAWYNELLLLFKKFENEGFKQKMAFVKRKDIFLKIYKQRLKNDKNDLGFINLHNIKGEMRISAENFQKFLVEFYESEKKIRNIYFSNTVNSIDTRERFYIRNRPVIKIKIKDK</sequence>
<evidence type="ECO:0000313" key="1">
    <source>
        <dbReference type="EMBL" id="AIL44443.1"/>
    </source>
</evidence>
<gene>
    <name evidence="1" type="ORF">BD94_0668</name>
</gene>
<dbReference type="Proteomes" id="UP000028933">
    <property type="component" value="Chromosome"/>
</dbReference>
<protein>
    <submittedName>
        <fullName evidence="1">Uncharacterized protein</fullName>
    </submittedName>
</protein>
<reference evidence="1 2" key="1">
    <citation type="journal article" date="2013" name="Lancet">
        <title>First case of E anophelis outbreak in an intensive-care unit.</title>
        <authorList>
            <person name="Teo J."/>
            <person name="Tan S.Y."/>
            <person name="Tay M."/>
            <person name="Ding Y."/>
            <person name="Kjelleberg S."/>
            <person name="Givskov M."/>
            <person name="Lin R.T."/>
            <person name="Yang L."/>
        </authorList>
    </citation>
    <scope>NUCLEOTIDE SEQUENCE [LARGE SCALE GENOMIC DNA]</scope>
    <source>
        <strain evidence="1 2">NUHP1</strain>
    </source>
</reference>
<dbReference type="EMBL" id="CP007547">
    <property type="protein sequence ID" value="AIL44443.1"/>
    <property type="molecule type" value="Genomic_DNA"/>
</dbReference>
<name>A0A077ECQ7_9FLAO</name>